<sequence length="379" mass="43887">MDEQFIEHLSGIYTDLMDLKPLHQEYRTDVLIKEDDEVSLFEFIKAFYAATGITKDEMLIGNDVYFDEYYELDFDYEQHPEVIVPYGPAFLAMLGDPKLVTEFDLHLHENPGIRLIVAHMSKNVDVLDLLSYDRCCMVRAVVAENMNTGDRALKMLGQDPFIYSREIALKRLVDFDPMSPDLVNGFEISECVCNEQIERPSLHDFFDEHGLEIPATVQIFEEQATEFGDWHWATQPFPTRWQDYSLLETVEYLKGPIPDQYSLNHAGHGVNSYSLNFRFALGDLAIFAQTGWGGAYMDSDEQMRAWEEIEIRLSTIMLNAPVSGFDSSYIRKYLIVYSNFRINGAVEFWQHTEGQWTQLEQLNSLDAIQEYLESEYEGN</sequence>
<evidence type="ECO:0000313" key="1">
    <source>
        <dbReference type="EMBL" id="CAB4566093.1"/>
    </source>
</evidence>
<organism evidence="1">
    <name type="scientific">freshwater metagenome</name>
    <dbReference type="NCBI Taxonomy" id="449393"/>
    <lineage>
        <taxon>unclassified sequences</taxon>
        <taxon>metagenomes</taxon>
        <taxon>ecological metagenomes</taxon>
    </lineage>
</organism>
<proteinExistence type="predicted"/>
<protein>
    <submittedName>
        <fullName evidence="1">Unannotated protein</fullName>
    </submittedName>
</protein>
<dbReference type="EMBL" id="CAEZTL010000026">
    <property type="protein sequence ID" value="CAB4566093.1"/>
    <property type="molecule type" value="Genomic_DNA"/>
</dbReference>
<dbReference type="AlphaFoldDB" id="A0A6J6DVD7"/>
<accession>A0A6J6DVD7</accession>
<reference evidence="1" key="1">
    <citation type="submission" date="2020-05" db="EMBL/GenBank/DDBJ databases">
        <authorList>
            <person name="Chiriac C."/>
            <person name="Salcher M."/>
            <person name="Ghai R."/>
            <person name="Kavagutti S V."/>
        </authorList>
    </citation>
    <scope>NUCLEOTIDE SEQUENCE</scope>
</reference>
<name>A0A6J6DVD7_9ZZZZ</name>
<gene>
    <name evidence="1" type="ORF">UFOPK1683_00414</name>
</gene>